<evidence type="ECO:0000313" key="1">
    <source>
        <dbReference type="EMBL" id="MCP1381545.1"/>
    </source>
</evidence>
<protein>
    <submittedName>
        <fullName evidence="1">Uncharacterized protein</fullName>
    </submittedName>
</protein>
<comment type="caution">
    <text evidence="1">The sequence shown here is derived from an EMBL/GenBank/DDBJ whole genome shotgun (WGS) entry which is preliminary data.</text>
</comment>
<name>A0ABT1FJ50_9BACT</name>
<proteinExistence type="predicted"/>
<evidence type="ECO:0000313" key="2">
    <source>
        <dbReference type="Proteomes" id="UP001204772"/>
    </source>
</evidence>
<accession>A0ABT1FJ50</accession>
<keyword evidence="2" id="KW-1185">Reference proteome</keyword>
<dbReference type="RefSeq" id="WP_253525206.1">
    <property type="nucleotide sequence ID" value="NZ_JAMZEL010000001.1"/>
</dbReference>
<gene>
    <name evidence="1" type="ORF">NCI00_03880</name>
</gene>
<sequence length="277" mass="31716">MPLHFYFNLREELKVPYSPQSLSMTFKKWEDITLNKFDELRFEQLLLLRNFIQDKEKFDFLVMNFLSRFDGGGVDFPQAKNLFTDYDNWKNNNPTIDFSQDADYFVVDRSLLENYILQNLVGKELIIKFGCNNNGSRYANLSIFIAGMARKDLTFTSLTDYIECNSQTVSPTQHNKIDNNFRTKTGNFSGRIGGGSITTVGVSHNIYKRGLEDGFLSEFLAKNPLAKTIYIHPAFDINHQGSLTVVFSTIPDIRLTPIGDWEISKVYNFGSGCCPPQ</sequence>
<reference evidence="1 2" key="1">
    <citation type="submission" date="2022-06" db="EMBL/GenBank/DDBJ databases">
        <title>Runella sp. S5 genome sequencing.</title>
        <authorList>
            <person name="Park S."/>
        </authorList>
    </citation>
    <scope>NUCLEOTIDE SEQUENCE [LARGE SCALE GENOMIC DNA]</scope>
    <source>
        <strain evidence="1 2">S5</strain>
    </source>
</reference>
<dbReference type="EMBL" id="JAMZEL010000001">
    <property type="protein sequence ID" value="MCP1381545.1"/>
    <property type="molecule type" value="Genomic_DNA"/>
</dbReference>
<organism evidence="1 2">
    <name type="scientific">Runella salmonicolor</name>
    <dbReference type="NCBI Taxonomy" id="2950278"/>
    <lineage>
        <taxon>Bacteria</taxon>
        <taxon>Pseudomonadati</taxon>
        <taxon>Bacteroidota</taxon>
        <taxon>Cytophagia</taxon>
        <taxon>Cytophagales</taxon>
        <taxon>Spirosomataceae</taxon>
        <taxon>Runella</taxon>
    </lineage>
</organism>
<dbReference type="Proteomes" id="UP001204772">
    <property type="component" value="Unassembled WGS sequence"/>
</dbReference>